<dbReference type="SUPFAM" id="SSF48498">
    <property type="entry name" value="Tetracyclin repressor-like, C-terminal domain"/>
    <property type="match status" value="1"/>
</dbReference>
<gene>
    <name evidence="6" type="ORF">D4N35_017360</name>
</gene>
<evidence type="ECO:0000313" key="7">
    <source>
        <dbReference type="Proteomes" id="UP000273811"/>
    </source>
</evidence>
<sequence>MARHKEFDEAKVLSKAMEFFWYRGYEGTSLQELLKYLGIAKQSMYDTYGNKHDLFLASLKHYADQKITYLNDALERYDSPKESIMFVFYDLVKFLIDEERKKGCFMINTAVELAPHDQEISRLVETNMENEVSAFYRALIRAQKEGELSERHNDLMALARFLNHARYSLFIASKSTSDPVVLNDIVKITLSVLD</sequence>
<accession>A0A443IIX0</accession>
<dbReference type="EMBL" id="QYTU02000067">
    <property type="protein sequence ID" value="RWR04233.1"/>
    <property type="molecule type" value="Genomic_DNA"/>
</dbReference>
<dbReference type="InterPro" id="IPR011075">
    <property type="entry name" value="TetR_C"/>
</dbReference>
<dbReference type="GO" id="GO:0003677">
    <property type="term" value="F:DNA binding"/>
    <property type="evidence" value="ECO:0007669"/>
    <property type="project" value="UniProtKB-UniRule"/>
</dbReference>
<keyword evidence="7" id="KW-1185">Reference proteome</keyword>
<dbReference type="SUPFAM" id="SSF46689">
    <property type="entry name" value="Homeodomain-like"/>
    <property type="match status" value="1"/>
</dbReference>
<feature type="DNA-binding region" description="H-T-H motif" evidence="4">
    <location>
        <begin position="29"/>
        <end position="48"/>
    </location>
</feature>
<dbReference type="RefSeq" id="WP_120075924.1">
    <property type="nucleotide sequence ID" value="NZ_CP126113.1"/>
</dbReference>
<evidence type="ECO:0000313" key="6">
    <source>
        <dbReference type="EMBL" id="RWR04233.1"/>
    </source>
</evidence>
<proteinExistence type="predicted"/>
<keyword evidence="1" id="KW-0805">Transcription regulation</keyword>
<dbReference type="OrthoDB" id="9795242at2"/>
<evidence type="ECO:0000256" key="3">
    <source>
        <dbReference type="ARBA" id="ARBA00023163"/>
    </source>
</evidence>
<keyword evidence="3" id="KW-0804">Transcription</keyword>
<dbReference type="Pfam" id="PF00440">
    <property type="entry name" value="TetR_N"/>
    <property type="match status" value="1"/>
</dbReference>
<reference evidence="6" key="1">
    <citation type="submission" date="2018-12" db="EMBL/GenBank/DDBJ databases">
        <authorList>
            <person name="Sun L."/>
            <person name="Chen Z."/>
        </authorList>
    </citation>
    <scope>NUCLEOTIDE SEQUENCE [LARGE SCALE GENOMIC DNA]</scope>
    <source>
        <strain evidence="6">DSM 16012</strain>
    </source>
</reference>
<protein>
    <submittedName>
        <fullName evidence="6">TetR/AcrR family transcriptional regulator</fullName>
    </submittedName>
</protein>
<dbReference type="Pfam" id="PF16925">
    <property type="entry name" value="TetR_C_13"/>
    <property type="match status" value="1"/>
</dbReference>
<dbReference type="PROSITE" id="PS50977">
    <property type="entry name" value="HTH_TETR_2"/>
    <property type="match status" value="1"/>
</dbReference>
<dbReference type="Proteomes" id="UP000273811">
    <property type="component" value="Unassembled WGS sequence"/>
</dbReference>
<dbReference type="AlphaFoldDB" id="A0A443IIX0"/>
<dbReference type="InterPro" id="IPR009057">
    <property type="entry name" value="Homeodomain-like_sf"/>
</dbReference>
<feature type="domain" description="HTH tetR-type" evidence="5">
    <location>
        <begin position="6"/>
        <end position="66"/>
    </location>
</feature>
<dbReference type="Gene3D" id="1.10.357.10">
    <property type="entry name" value="Tetracycline Repressor, domain 2"/>
    <property type="match status" value="1"/>
</dbReference>
<evidence type="ECO:0000256" key="2">
    <source>
        <dbReference type="ARBA" id="ARBA00023125"/>
    </source>
</evidence>
<dbReference type="PANTHER" id="PTHR47506">
    <property type="entry name" value="TRANSCRIPTIONAL REGULATORY PROTEIN"/>
    <property type="match status" value="1"/>
</dbReference>
<name>A0A443IIX0_9BACI</name>
<comment type="caution">
    <text evidence="6">The sequence shown here is derived from an EMBL/GenBank/DDBJ whole genome shotgun (WGS) entry which is preliminary data.</text>
</comment>
<dbReference type="InterPro" id="IPR036271">
    <property type="entry name" value="Tet_transcr_reg_TetR-rel_C_sf"/>
</dbReference>
<organism evidence="6 7">
    <name type="scientific">Siminovitchia fortis</name>
    <dbReference type="NCBI Taxonomy" id="254758"/>
    <lineage>
        <taxon>Bacteria</taxon>
        <taxon>Bacillati</taxon>
        <taxon>Bacillota</taxon>
        <taxon>Bacilli</taxon>
        <taxon>Bacillales</taxon>
        <taxon>Bacillaceae</taxon>
        <taxon>Siminovitchia</taxon>
    </lineage>
</organism>
<evidence type="ECO:0000259" key="5">
    <source>
        <dbReference type="PROSITE" id="PS50977"/>
    </source>
</evidence>
<evidence type="ECO:0000256" key="4">
    <source>
        <dbReference type="PROSITE-ProRule" id="PRU00335"/>
    </source>
</evidence>
<dbReference type="Gene3D" id="1.10.10.60">
    <property type="entry name" value="Homeodomain-like"/>
    <property type="match status" value="1"/>
</dbReference>
<evidence type="ECO:0000256" key="1">
    <source>
        <dbReference type="ARBA" id="ARBA00023015"/>
    </source>
</evidence>
<dbReference type="InterPro" id="IPR001647">
    <property type="entry name" value="HTH_TetR"/>
</dbReference>
<keyword evidence="2 4" id="KW-0238">DNA-binding</keyword>
<dbReference type="PANTHER" id="PTHR47506:SF1">
    <property type="entry name" value="HTH-TYPE TRANSCRIPTIONAL REGULATOR YJDC"/>
    <property type="match status" value="1"/>
</dbReference>